<dbReference type="RefSeq" id="WP_007019443.1">
    <property type="nucleotide sequence ID" value="NZ_CH724125.1"/>
</dbReference>
<keyword evidence="2" id="KW-1185">Reference proteome</keyword>
<dbReference type="Proteomes" id="UP000002171">
    <property type="component" value="Unassembled WGS sequence"/>
</dbReference>
<protein>
    <submittedName>
        <fullName evidence="1">Uncharacterized protein</fullName>
    </submittedName>
</protein>
<dbReference type="AlphaFoldDB" id="A0A7U8C5B1"/>
<evidence type="ECO:0000313" key="1">
    <source>
        <dbReference type="EMBL" id="EAR60156.1"/>
    </source>
</evidence>
<name>A0A7U8C5B1_NEPCE</name>
<reference evidence="1 2" key="1">
    <citation type="submission" date="2006-02" db="EMBL/GenBank/DDBJ databases">
        <authorList>
            <person name="Pinhassi J."/>
            <person name="Pedros-Alio C."/>
            <person name="Ferriera S."/>
            <person name="Johnson J."/>
            <person name="Kravitz S."/>
            <person name="Halpern A."/>
            <person name="Remington K."/>
            <person name="Beeson K."/>
            <person name="Tran B."/>
            <person name="Rogers Y.-H."/>
            <person name="Friedman R."/>
            <person name="Venter J.C."/>
        </authorList>
    </citation>
    <scope>NUCLEOTIDE SEQUENCE [LARGE SCALE GENOMIC DNA]</scope>
    <source>
        <strain evidence="1 2">MED92</strain>
    </source>
</reference>
<comment type="caution">
    <text evidence="1">The sequence shown here is derived from an EMBL/GenBank/DDBJ whole genome shotgun (WGS) entry which is preliminary data.</text>
</comment>
<gene>
    <name evidence="1" type="ORF">MED92_08872</name>
</gene>
<sequence>MDTEQLETLNQQQRIKTVNFIESGCGPMVVEVEYSKGDETVRELIKDVDGNVITCQQVKDGYDICLKVGIHKANLVQINTDDEASKSEFADYHRESVPLIF</sequence>
<proteinExistence type="predicted"/>
<dbReference type="EMBL" id="AAOW01000023">
    <property type="protein sequence ID" value="EAR60156.1"/>
    <property type="molecule type" value="Genomic_DNA"/>
</dbReference>
<dbReference type="OrthoDB" id="6089106at2"/>
<evidence type="ECO:0000313" key="2">
    <source>
        <dbReference type="Proteomes" id="UP000002171"/>
    </source>
</evidence>
<accession>A0A7U8C5B1</accession>
<organism evidence="1 2">
    <name type="scientific">Neptuniibacter caesariensis</name>
    <dbReference type="NCBI Taxonomy" id="207954"/>
    <lineage>
        <taxon>Bacteria</taxon>
        <taxon>Pseudomonadati</taxon>
        <taxon>Pseudomonadota</taxon>
        <taxon>Gammaproteobacteria</taxon>
        <taxon>Oceanospirillales</taxon>
        <taxon>Oceanospirillaceae</taxon>
        <taxon>Neptuniibacter</taxon>
    </lineage>
</organism>